<keyword evidence="3" id="KW-1185">Reference proteome</keyword>
<protein>
    <submittedName>
        <fullName evidence="2">Uncharacterized protein</fullName>
    </submittedName>
</protein>
<feature type="region of interest" description="Disordered" evidence="1">
    <location>
        <begin position="36"/>
        <end position="87"/>
    </location>
</feature>
<organism evidence="2 3">
    <name type="scientific">Microlunatus endophyticus</name>
    <dbReference type="NCBI Taxonomy" id="1716077"/>
    <lineage>
        <taxon>Bacteria</taxon>
        <taxon>Bacillati</taxon>
        <taxon>Actinomycetota</taxon>
        <taxon>Actinomycetes</taxon>
        <taxon>Propionibacteriales</taxon>
        <taxon>Propionibacteriaceae</taxon>
        <taxon>Microlunatus</taxon>
    </lineage>
</organism>
<dbReference type="RefSeq" id="WP_188893864.1">
    <property type="nucleotide sequence ID" value="NZ_BMMZ01000002.1"/>
</dbReference>
<reference evidence="2" key="1">
    <citation type="journal article" date="2014" name="Int. J. Syst. Evol. Microbiol.">
        <title>Complete genome sequence of Corynebacterium casei LMG S-19264T (=DSM 44701T), isolated from a smear-ripened cheese.</title>
        <authorList>
            <consortium name="US DOE Joint Genome Institute (JGI-PGF)"/>
            <person name="Walter F."/>
            <person name="Albersmeier A."/>
            <person name="Kalinowski J."/>
            <person name="Ruckert C."/>
        </authorList>
    </citation>
    <scope>NUCLEOTIDE SEQUENCE</scope>
    <source>
        <strain evidence="2">CGMCC 4.7306</strain>
    </source>
</reference>
<proteinExistence type="predicted"/>
<name>A0A917S1Y1_9ACTN</name>
<evidence type="ECO:0000313" key="2">
    <source>
        <dbReference type="EMBL" id="GGL51766.1"/>
    </source>
</evidence>
<sequence>MRTRSAAAAVGAAVALGLVAGGIVLPHYFGPHPPGLTAIGGTPSAQATTSSQGPQQSSAPSASPTPVRTAATTPPPSSSPAPQTGKLGTSLLLRNQDLFQAGFYSSYKRTTGTGEGGSILAGCGGEDESVSVHARTADLIYARWLADGNGHDRGSDLMGYEVIGQSTTSAQATRAADAAVRVLSGCVVEPATHWYYTKPITTTTGSTRLTVFITHDGDGKQSGSIAVFLDRRRFGVLELETYDGTDQQLTKISSTTARRLR</sequence>
<evidence type="ECO:0000313" key="3">
    <source>
        <dbReference type="Proteomes" id="UP000613840"/>
    </source>
</evidence>
<dbReference type="AlphaFoldDB" id="A0A917S1Y1"/>
<gene>
    <name evidence="2" type="ORF">GCM10011575_07520</name>
</gene>
<accession>A0A917S1Y1</accession>
<dbReference type="EMBL" id="BMMZ01000002">
    <property type="protein sequence ID" value="GGL51766.1"/>
    <property type="molecule type" value="Genomic_DNA"/>
</dbReference>
<feature type="compositionally biased region" description="Low complexity" evidence="1">
    <location>
        <begin position="44"/>
        <end position="72"/>
    </location>
</feature>
<comment type="caution">
    <text evidence="2">The sequence shown here is derived from an EMBL/GenBank/DDBJ whole genome shotgun (WGS) entry which is preliminary data.</text>
</comment>
<evidence type="ECO:0000256" key="1">
    <source>
        <dbReference type="SAM" id="MobiDB-lite"/>
    </source>
</evidence>
<reference evidence="2" key="2">
    <citation type="submission" date="2020-09" db="EMBL/GenBank/DDBJ databases">
        <authorList>
            <person name="Sun Q."/>
            <person name="Zhou Y."/>
        </authorList>
    </citation>
    <scope>NUCLEOTIDE SEQUENCE</scope>
    <source>
        <strain evidence="2">CGMCC 4.7306</strain>
    </source>
</reference>
<dbReference type="Proteomes" id="UP000613840">
    <property type="component" value="Unassembled WGS sequence"/>
</dbReference>